<organism evidence="2">
    <name type="scientific">Papilio xuthus</name>
    <name type="common">Asian swallowtail butterfly</name>
    <dbReference type="NCBI Taxonomy" id="66420"/>
    <lineage>
        <taxon>Eukaryota</taxon>
        <taxon>Metazoa</taxon>
        <taxon>Ecdysozoa</taxon>
        <taxon>Arthropoda</taxon>
        <taxon>Hexapoda</taxon>
        <taxon>Insecta</taxon>
        <taxon>Pterygota</taxon>
        <taxon>Neoptera</taxon>
        <taxon>Endopterygota</taxon>
        <taxon>Lepidoptera</taxon>
        <taxon>Glossata</taxon>
        <taxon>Ditrysia</taxon>
        <taxon>Papilionoidea</taxon>
        <taxon>Papilionidae</taxon>
        <taxon>Papilioninae</taxon>
        <taxon>Papilio</taxon>
    </lineage>
</organism>
<evidence type="ECO:0000313" key="2">
    <source>
        <dbReference type="RefSeq" id="XP_013169133.1"/>
    </source>
</evidence>
<dbReference type="KEGG" id="pxu:106118916"/>
<name>A0AAJ6ZBJ5_PAPXU</name>
<dbReference type="AlphaFoldDB" id="A0AAJ6ZBJ5"/>
<protein>
    <submittedName>
        <fullName evidence="2">Uncharacterized protein LOC106118916</fullName>
    </submittedName>
</protein>
<keyword evidence="1" id="KW-1133">Transmembrane helix</keyword>
<keyword evidence="1" id="KW-0472">Membrane</keyword>
<reference evidence="2" key="1">
    <citation type="submission" date="2025-08" db="UniProtKB">
        <authorList>
            <consortium name="RefSeq"/>
        </authorList>
    </citation>
    <scope>IDENTIFICATION</scope>
</reference>
<dbReference type="GeneID" id="106118916"/>
<evidence type="ECO:0000256" key="1">
    <source>
        <dbReference type="SAM" id="Phobius"/>
    </source>
</evidence>
<sequence>MSTNESNEQMEYIIGEVMNRLNDIFRTSIFIILAALTVLIVSFLYLLRPFYQFRTSAPMTQVRSCPCFETILSNENSFKAVTRSILKDNDLDIKPREMANDCIKVNSNIEKEAEKVTTSKDSCQGPSEYHVDEDFLREIGLAECFKLPHLKEVQN</sequence>
<accession>A0AAJ6ZBJ5</accession>
<proteinExistence type="predicted"/>
<gene>
    <name evidence="2" type="primary">LOC106118916</name>
</gene>
<dbReference type="Proteomes" id="UP000694872">
    <property type="component" value="Unplaced"/>
</dbReference>
<dbReference type="RefSeq" id="XP_013169133.1">
    <property type="nucleotide sequence ID" value="XM_013313679.1"/>
</dbReference>
<feature type="transmembrane region" description="Helical" evidence="1">
    <location>
        <begin position="24"/>
        <end position="47"/>
    </location>
</feature>
<keyword evidence="1" id="KW-0812">Transmembrane</keyword>